<keyword evidence="2" id="KW-0813">Transport</keyword>
<dbReference type="InterPro" id="IPR002751">
    <property type="entry name" value="CbiM/NikMN"/>
</dbReference>
<evidence type="ECO:0000313" key="10">
    <source>
        <dbReference type="Proteomes" id="UP000600774"/>
    </source>
</evidence>
<evidence type="ECO:0000256" key="2">
    <source>
        <dbReference type="ARBA" id="ARBA00022448"/>
    </source>
</evidence>
<evidence type="ECO:0000256" key="1">
    <source>
        <dbReference type="ARBA" id="ARBA00004651"/>
    </source>
</evidence>
<dbReference type="PANTHER" id="PTHR34229:SF1">
    <property type="entry name" value="METAL TRANSPORT PROTEIN HI_1621-RELATED"/>
    <property type="match status" value="1"/>
</dbReference>
<dbReference type="GO" id="GO:0005886">
    <property type="term" value="C:plasma membrane"/>
    <property type="evidence" value="ECO:0007669"/>
    <property type="project" value="UniProtKB-SubCell"/>
</dbReference>
<comment type="caution">
    <text evidence="9">The sequence shown here is derived from an EMBL/GenBank/DDBJ whole genome shotgun (WGS) entry which is preliminary data.</text>
</comment>
<evidence type="ECO:0000256" key="6">
    <source>
        <dbReference type="ARBA" id="ARBA00023136"/>
    </source>
</evidence>
<feature type="transmembrane region" description="Helical" evidence="7">
    <location>
        <begin position="39"/>
        <end position="59"/>
    </location>
</feature>
<feature type="transmembrane region" description="Helical" evidence="7">
    <location>
        <begin position="102"/>
        <end position="127"/>
    </location>
</feature>
<evidence type="ECO:0000259" key="8">
    <source>
        <dbReference type="Pfam" id="PF13190"/>
    </source>
</evidence>
<name>A0A832SD61_9EURY</name>
<keyword evidence="3" id="KW-1003">Cell membrane</keyword>
<comment type="subcellular location">
    <subcellularLocation>
        <location evidence="1">Cell membrane</location>
        <topology evidence="1">Multi-pass membrane protein</topology>
    </subcellularLocation>
</comment>
<keyword evidence="5 7" id="KW-1133">Transmembrane helix</keyword>
<feature type="transmembrane region" description="Helical" evidence="7">
    <location>
        <begin position="7"/>
        <end position="27"/>
    </location>
</feature>
<feature type="transmembrane region" description="Helical" evidence="7">
    <location>
        <begin position="139"/>
        <end position="168"/>
    </location>
</feature>
<evidence type="ECO:0000313" key="9">
    <source>
        <dbReference type="EMBL" id="HIH94784.1"/>
    </source>
</evidence>
<evidence type="ECO:0000256" key="3">
    <source>
        <dbReference type="ARBA" id="ARBA00022475"/>
    </source>
</evidence>
<evidence type="ECO:0000256" key="5">
    <source>
        <dbReference type="ARBA" id="ARBA00022989"/>
    </source>
</evidence>
<feature type="transmembrane region" description="Helical" evidence="7">
    <location>
        <begin position="188"/>
        <end position="212"/>
    </location>
</feature>
<keyword evidence="6 7" id="KW-0472">Membrane</keyword>
<dbReference type="Proteomes" id="UP000600774">
    <property type="component" value="Unassembled WGS sequence"/>
</dbReference>
<sequence>MHIPDGYLGPSTFISFWIIMIPIWAYAGRKMRNLGSRRVPLLALASAFTFVIMMFNIPVPGGSSGHAVGGTVIAVVIGPWAAVIAISIALALQALMFGDGGLTAYAANCFFMAVLMPFIGYYTYKFISGSTDIKSSRRVIAIAIGAWLAITVSATLIGLVLGLQPILYKNESGLPLYMPYPLSVTVPAMFLEHAFLFSILEALVSALIFAYIQRADPSIFYAEKTKPQEISKKGKLLRNLTVGLILLIILTPLGLLVAGTAYGEWAPEELKARIGFVPPGLEKLSGIWNAPFLDYSLSSLHPAIGYVIAAIVGVLLCMGILYFIGRRIVKD</sequence>
<organism evidence="9 10">
    <name type="scientific">Methanosarcina acetivorans</name>
    <dbReference type="NCBI Taxonomy" id="2214"/>
    <lineage>
        <taxon>Archaea</taxon>
        <taxon>Methanobacteriati</taxon>
        <taxon>Methanobacteriota</taxon>
        <taxon>Stenosarchaea group</taxon>
        <taxon>Methanomicrobia</taxon>
        <taxon>Methanosarcinales</taxon>
        <taxon>Methanosarcinaceae</taxon>
        <taxon>Methanosarcina</taxon>
    </lineage>
</organism>
<feature type="transmembrane region" description="Helical" evidence="7">
    <location>
        <begin position="71"/>
        <end position="96"/>
    </location>
</feature>
<dbReference type="PANTHER" id="PTHR34229">
    <property type="entry name" value="METAL TRANSPORT PROTEIN HI_1621-RELATED"/>
    <property type="match status" value="1"/>
</dbReference>
<dbReference type="GO" id="GO:0000041">
    <property type="term" value="P:transition metal ion transport"/>
    <property type="evidence" value="ECO:0007669"/>
    <property type="project" value="InterPro"/>
</dbReference>
<reference evidence="9" key="1">
    <citation type="journal article" date="2020" name="bioRxiv">
        <title>A rank-normalized archaeal taxonomy based on genome phylogeny resolves widespread incomplete and uneven classifications.</title>
        <authorList>
            <person name="Rinke C."/>
            <person name="Chuvochina M."/>
            <person name="Mussig A.J."/>
            <person name="Chaumeil P.-A."/>
            <person name="Waite D.W."/>
            <person name="Whitman W.B."/>
            <person name="Parks D.H."/>
            <person name="Hugenholtz P."/>
        </authorList>
    </citation>
    <scope>NUCLEOTIDE SEQUENCE</scope>
    <source>
        <strain evidence="9">UBA8876</strain>
    </source>
</reference>
<feature type="domain" description="PDGLE" evidence="8">
    <location>
        <begin position="242"/>
        <end position="326"/>
    </location>
</feature>
<gene>
    <name evidence="9" type="primary">cbiM</name>
    <name evidence="9" type="ORF">HA338_12425</name>
</gene>
<accession>A0A832SD61</accession>
<dbReference type="InterPro" id="IPR025937">
    <property type="entry name" value="PDGLE_dom"/>
</dbReference>
<evidence type="ECO:0000256" key="7">
    <source>
        <dbReference type="SAM" id="Phobius"/>
    </source>
</evidence>
<dbReference type="EMBL" id="DUJU01000141">
    <property type="protein sequence ID" value="HIH94784.1"/>
    <property type="molecule type" value="Genomic_DNA"/>
</dbReference>
<dbReference type="Gene3D" id="1.10.1760.20">
    <property type="match status" value="1"/>
</dbReference>
<dbReference type="RefSeq" id="WP_011023917.1">
    <property type="nucleotide sequence ID" value="NC_003552.1"/>
</dbReference>
<dbReference type="NCBIfam" id="NF008873">
    <property type="entry name" value="PRK11909.1"/>
    <property type="match status" value="1"/>
</dbReference>
<keyword evidence="4 7" id="KW-0812">Transmembrane</keyword>
<dbReference type="OMA" id="MMFNLPV"/>
<feature type="transmembrane region" description="Helical" evidence="7">
    <location>
        <begin position="240"/>
        <end position="262"/>
    </location>
</feature>
<dbReference type="AlphaFoldDB" id="A0A832SD61"/>
<dbReference type="Pfam" id="PF13190">
    <property type="entry name" value="PDGLE"/>
    <property type="match status" value="1"/>
</dbReference>
<dbReference type="Pfam" id="PF01891">
    <property type="entry name" value="CbiM"/>
    <property type="match status" value="1"/>
</dbReference>
<evidence type="ECO:0000256" key="4">
    <source>
        <dbReference type="ARBA" id="ARBA00022692"/>
    </source>
</evidence>
<feature type="transmembrane region" description="Helical" evidence="7">
    <location>
        <begin position="303"/>
        <end position="324"/>
    </location>
</feature>
<dbReference type="GeneID" id="1475917"/>
<dbReference type="NCBIfam" id="NF005598">
    <property type="entry name" value="PRK07331.1"/>
    <property type="match status" value="1"/>
</dbReference>
<protein>
    <submittedName>
        <fullName evidence="9">Cobalt transporter CbiM</fullName>
    </submittedName>
</protein>
<proteinExistence type="predicted"/>